<organism evidence="8 9">
    <name type="scientific">Sugiyamaella lignohabitans</name>
    <dbReference type="NCBI Taxonomy" id="796027"/>
    <lineage>
        <taxon>Eukaryota</taxon>
        <taxon>Fungi</taxon>
        <taxon>Dikarya</taxon>
        <taxon>Ascomycota</taxon>
        <taxon>Saccharomycotina</taxon>
        <taxon>Dipodascomycetes</taxon>
        <taxon>Dipodascales</taxon>
        <taxon>Trichomonascaceae</taxon>
        <taxon>Sugiyamaella</taxon>
    </lineage>
</organism>
<evidence type="ECO:0000256" key="7">
    <source>
        <dbReference type="SAM" id="SignalP"/>
    </source>
</evidence>
<dbReference type="GO" id="GO:0000032">
    <property type="term" value="P:cell wall mannoprotein biosynthetic process"/>
    <property type="evidence" value="ECO:0007669"/>
    <property type="project" value="TreeGrafter"/>
</dbReference>
<comment type="subcellular location">
    <subcellularLocation>
        <location evidence="1">Membrane</location>
        <topology evidence="1">Single-pass type II membrane protein</topology>
    </subcellularLocation>
</comment>
<dbReference type="PANTHER" id="PTHR31121">
    <property type="entry name" value="ALPHA-1,2 MANNOSYLTRANSFERASE KTR1"/>
    <property type="match status" value="1"/>
</dbReference>
<evidence type="ECO:0000256" key="5">
    <source>
        <dbReference type="ARBA" id="ARBA00022968"/>
    </source>
</evidence>
<dbReference type="PIRSF" id="PIRSF018153">
    <property type="entry name" value="Glyco_trans_15"/>
    <property type="match status" value="1"/>
</dbReference>
<dbReference type="GO" id="GO:0016020">
    <property type="term" value="C:membrane"/>
    <property type="evidence" value="ECO:0007669"/>
    <property type="project" value="UniProtKB-SubCell"/>
</dbReference>
<name>A0A167DTK3_9ASCO</name>
<dbReference type="Gene3D" id="3.90.550.10">
    <property type="entry name" value="Spore Coat Polysaccharide Biosynthesis Protein SpsA, Chain A"/>
    <property type="match status" value="1"/>
</dbReference>
<proteinExistence type="inferred from homology"/>
<dbReference type="OrthoDB" id="439943at2759"/>
<keyword evidence="3 8" id="KW-0328">Glycosyltransferase</keyword>
<dbReference type="InterPro" id="IPR029044">
    <property type="entry name" value="Nucleotide-diphossugar_trans"/>
</dbReference>
<dbReference type="Proteomes" id="UP000189580">
    <property type="component" value="Chromosome a"/>
</dbReference>
<evidence type="ECO:0000256" key="6">
    <source>
        <dbReference type="PIRSR" id="PIRSR018153-1"/>
    </source>
</evidence>
<evidence type="ECO:0000256" key="1">
    <source>
        <dbReference type="ARBA" id="ARBA00004606"/>
    </source>
</evidence>
<keyword evidence="7" id="KW-0732">Signal</keyword>
<keyword evidence="5" id="KW-0812">Transmembrane</keyword>
<dbReference type="Pfam" id="PF01793">
    <property type="entry name" value="Glyco_transf_15"/>
    <property type="match status" value="1"/>
</dbReference>
<keyword evidence="4 8" id="KW-0808">Transferase</keyword>
<feature type="signal peptide" evidence="7">
    <location>
        <begin position="1"/>
        <end position="23"/>
    </location>
</feature>
<dbReference type="PANTHER" id="PTHR31121:SF6">
    <property type="entry name" value="ALPHA-1,2 MANNOSYLTRANSFERASE KTR1"/>
    <property type="match status" value="1"/>
</dbReference>
<reference evidence="8 9" key="1">
    <citation type="submission" date="2016-02" db="EMBL/GenBank/DDBJ databases">
        <title>Complete genome sequence and transcriptome regulation of the pentose utilising yeast Sugiyamaella lignohabitans.</title>
        <authorList>
            <person name="Bellasio M."/>
            <person name="Peymann A."/>
            <person name="Valli M."/>
            <person name="Sipitzky M."/>
            <person name="Graf A."/>
            <person name="Sauer M."/>
            <person name="Marx H."/>
            <person name="Mattanovich D."/>
        </authorList>
    </citation>
    <scope>NUCLEOTIDE SEQUENCE [LARGE SCALE GENOMIC DNA]</scope>
    <source>
        <strain evidence="8 9">CBS 10342</strain>
    </source>
</reference>
<feature type="active site" description="Nucleophile" evidence="6">
    <location>
        <position position="324"/>
    </location>
</feature>
<dbReference type="RefSeq" id="XP_018735755.1">
    <property type="nucleotide sequence ID" value="XM_018878453.1"/>
</dbReference>
<dbReference type="FunFam" id="3.90.550.10:FF:000051">
    <property type="entry name" value="Alpha-1,2-mannosyltransferase (Ktr4)"/>
    <property type="match status" value="1"/>
</dbReference>
<evidence type="ECO:0000256" key="2">
    <source>
        <dbReference type="ARBA" id="ARBA00007677"/>
    </source>
</evidence>
<evidence type="ECO:0000256" key="3">
    <source>
        <dbReference type="ARBA" id="ARBA00022676"/>
    </source>
</evidence>
<feature type="chain" id="PRO_5007885436" evidence="7">
    <location>
        <begin position="24"/>
        <end position="434"/>
    </location>
</feature>
<dbReference type="SUPFAM" id="SSF53448">
    <property type="entry name" value="Nucleotide-diphospho-sugar transferases"/>
    <property type="match status" value="1"/>
</dbReference>
<dbReference type="InterPro" id="IPR002685">
    <property type="entry name" value="Glyco_trans_15"/>
</dbReference>
<dbReference type="GeneID" id="30033378"/>
<dbReference type="AlphaFoldDB" id="A0A167DTK3"/>
<gene>
    <name evidence="8" type="primary">KTR1</name>
    <name evidence="8" type="ORF">AWJ20_1562</name>
</gene>
<dbReference type="GO" id="GO:0005794">
    <property type="term" value="C:Golgi apparatus"/>
    <property type="evidence" value="ECO:0007669"/>
    <property type="project" value="TreeGrafter"/>
</dbReference>
<sequence>MSRPRKRILGLVALLTAAYLLFSKEFTSGGIGLVTRNSNISHSESPASDHTDSGDVSYPKYTAGETTAQRLDLLKKLQDLEQQELHYQQSEDSRHKFRLQNTFAEQQSSEFAALENATFVTLARNSDLLGLMNTIRSVEDRFNNRYHYDWVFLNNEPFTEEFVKVSSSLVSGQARYGVIGLDHWSYPDWINRTAAAEVRNKMRNAGIIYGDSESYRHMCRYESGFFYHHPLMREYKYYWRVEPDTLLHCDIDYDVFKYMREEKKKYGFTIALREYISTIESLWDVTRQYLSHVPDALNSNSLLEFISDDYGVTYNLCHFWTNFEIADMDFWRAPPYQDYFDFLDKAGGFFYERWGDAPVHSIAASLFLDKKEIHFFDDIGYTHPPFTHCPMNPIERGLTCSCLPTQNFDWQSYSCTRQFYKAQNMPLPDNIPNA</sequence>
<dbReference type="GO" id="GO:0006493">
    <property type="term" value="P:protein O-linked glycosylation"/>
    <property type="evidence" value="ECO:0007669"/>
    <property type="project" value="TreeGrafter"/>
</dbReference>
<dbReference type="KEGG" id="slb:AWJ20_1562"/>
<accession>A0A167DTK3</accession>
<comment type="similarity">
    <text evidence="2">Belongs to the glycosyltransferase 15 family.</text>
</comment>
<evidence type="ECO:0000313" key="9">
    <source>
        <dbReference type="Proteomes" id="UP000189580"/>
    </source>
</evidence>
<keyword evidence="9" id="KW-1185">Reference proteome</keyword>
<evidence type="ECO:0000313" key="8">
    <source>
        <dbReference type="EMBL" id="ANB13278.1"/>
    </source>
</evidence>
<keyword evidence="5" id="KW-0735">Signal-anchor</keyword>
<dbReference type="GO" id="GO:0000026">
    <property type="term" value="F:alpha-1,2-mannosyltransferase activity"/>
    <property type="evidence" value="ECO:0007669"/>
    <property type="project" value="TreeGrafter"/>
</dbReference>
<protein>
    <submittedName>
        <fullName evidence="8">Alpha-1,2-mannosyltransferase KTR1</fullName>
    </submittedName>
</protein>
<evidence type="ECO:0000256" key="4">
    <source>
        <dbReference type="ARBA" id="ARBA00022679"/>
    </source>
</evidence>
<dbReference type="GO" id="GO:0006487">
    <property type="term" value="P:protein N-linked glycosylation"/>
    <property type="evidence" value="ECO:0007669"/>
    <property type="project" value="TreeGrafter"/>
</dbReference>
<dbReference type="EMBL" id="CP014501">
    <property type="protein sequence ID" value="ANB13278.1"/>
    <property type="molecule type" value="Genomic_DNA"/>
</dbReference>